<proteinExistence type="predicted"/>
<accession>A0A1H6HPB5</accession>
<dbReference type="EMBL" id="FNWV01000001">
    <property type="protein sequence ID" value="SEH37669.1"/>
    <property type="molecule type" value="Genomic_DNA"/>
</dbReference>
<sequence length="73" mass="8355">MNPMNVFKLKSLLERFKENHPKVPLFFKAAVGSVQEGSIIEIKVITPENKSIVTNMKINQEDLALIEELKNMQ</sequence>
<gene>
    <name evidence="1" type="ORF">SAMN02910265_00148</name>
</gene>
<dbReference type="OrthoDB" id="1766780at2"/>
<dbReference type="Proteomes" id="UP000183190">
    <property type="component" value="Unassembled WGS sequence"/>
</dbReference>
<reference evidence="1 2" key="1">
    <citation type="submission" date="2016-10" db="EMBL/GenBank/DDBJ databases">
        <authorList>
            <person name="de Groot N.N."/>
        </authorList>
    </citation>
    <scope>NUCLEOTIDE SEQUENCE [LARGE SCALE GENOMIC DNA]</scope>
    <source>
        <strain evidence="1 2">YAD2003</strain>
    </source>
</reference>
<name>A0A1H6HPB5_RUMFL</name>
<dbReference type="RefSeq" id="WP_074714002.1">
    <property type="nucleotide sequence ID" value="NZ_FNWV01000001.1"/>
</dbReference>
<evidence type="ECO:0000313" key="1">
    <source>
        <dbReference type="EMBL" id="SEH37669.1"/>
    </source>
</evidence>
<evidence type="ECO:0000313" key="2">
    <source>
        <dbReference type="Proteomes" id="UP000183190"/>
    </source>
</evidence>
<organism evidence="1 2">
    <name type="scientific">Ruminococcus flavefaciens</name>
    <dbReference type="NCBI Taxonomy" id="1265"/>
    <lineage>
        <taxon>Bacteria</taxon>
        <taxon>Bacillati</taxon>
        <taxon>Bacillota</taxon>
        <taxon>Clostridia</taxon>
        <taxon>Eubacteriales</taxon>
        <taxon>Oscillospiraceae</taxon>
        <taxon>Ruminococcus</taxon>
    </lineage>
</organism>
<protein>
    <submittedName>
        <fullName evidence="1">Uncharacterized protein</fullName>
    </submittedName>
</protein>
<dbReference type="AlphaFoldDB" id="A0A1H6HPB5"/>